<dbReference type="Gene3D" id="1.10.600.10">
    <property type="entry name" value="Farnesyl Diphosphate Synthase"/>
    <property type="match status" value="1"/>
</dbReference>
<name>A0A1Z5JV41_FISSO</name>
<comment type="caution">
    <text evidence="1">The sequence shown here is derived from an EMBL/GenBank/DDBJ whole genome shotgun (WGS) entry which is preliminary data.</text>
</comment>
<evidence type="ECO:0000313" key="1">
    <source>
        <dbReference type="EMBL" id="GAX17915.1"/>
    </source>
</evidence>
<accession>A0A1Z5JV41</accession>
<proteinExistence type="predicted"/>
<dbReference type="EMBL" id="BDSP01000123">
    <property type="protein sequence ID" value="GAX17915.1"/>
    <property type="molecule type" value="Genomic_DNA"/>
</dbReference>
<evidence type="ECO:0000313" key="2">
    <source>
        <dbReference type="Proteomes" id="UP000198406"/>
    </source>
</evidence>
<evidence type="ECO:0008006" key="3">
    <source>
        <dbReference type="Google" id="ProtNLM"/>
    </source>
</evidence>
<protein>
    <recommendedName>
        <fullName evidence="3">15-cis-phytoene synthase</fullName>
    </recommendedName>
</protein>
<dbReference type="Pfam" id="PF00494">
    <property type="entry name" value="SQS_PSY"/>
    <property type="match status" value="1"/>
</dbReference>
<gene>
    <name evidence="1" type="ORF">FisN_18Hh122</name>
</gene>
<dbReference type="OrthoDB" id="270318at2759"/>
<organism evidence="1 2">
    <name type="scientific">Fistulifera solaris</name>
    <name type="common">Oleaginous diatom</name>
    <dbReference type="NCBI Taxonomy" id="1519565"/>
    <lineage>
        <taxon>Eukaryota</taxon>
        <taxon>Sar</taxon>
        <taxon>Stramenopiles</taxon>
        <taxon>Ochrophyta</taxon>
        <taxon>Bacillariophyta</taxon>
        <taxon>Bacillariophyceae</taxon>
        <taxon>Bacillariophycidae</taxon>
        <taxon>Naviculales</taxon>
        <taxon>Naviculaceae</taxon>
        <taxon>Fistulifera</taxon>
    </lineage>
</organism>
<dbReference type="InterPro" id="IPR008949">
    <property type="entry name" value="Isoprenoid_synthase_dom_sf"/>
</dbReference>
<reference evidence="1 2" key="1">
    <citation type="journal article" date="2015" name="Plant Cell">
        <title>Oil accumulation by the oleaginous diatom Fistulifera solaris as revealed by the genome and transcriptome.</title>
        <authorList>
            <person name="Tanaka T."/>
            <person name="Maeda Y."/>
            <person name="Veluchamy A."/>
            <person name="Tanaka M."/>
            <person name="Abida H."/>
            <person name="Marechal E."/>
            <person name="Bowler C."/>
            <person name="Muto M."/>
            <person name="Sunaga Y."/>
            <person name="Tanaka M."/>
            <person name="Yoshino T."/>
            <person name="Taniguchi T."/>
            <person name="Fukuda Y."/>
            <person name="Nemoto M."/>
            <person name="Matsumoto M."/>
            <person name="Wong P.S."/>
            <person name="Aburatani S."/>
            <person name="Fujibuchi W."/>
        </authorList>
    </citation>
    <scope>NUCLEOTIDE SEQUENCE [LARGE SCALE GENOMIC DNA]</scope>
    <source>
        <strain evidence="1 2">JPCC DA0580</strain>
    </source>
</reference>
<dbReference type="AlphaFoldDB" id="A0A1Z5JV41"/>
<dbReference type="SUPFAM" id="SSF48576">
    <property type="entry name" value="Terpenoid synthases"/>
    <property type="match status" value="1"/>
</dbReference>
<dbReference type="InParanoid" id="A0A1Z5JV41"/>
<sequence length="342" mass="39315">MFHLSRRSTTPRSCYRHLVRSMASEEYSKEQMRQDHAHCVSLVRERDKEGYLCGLLMPSPRAYFALKAFNAEIAAIKDSHRSQQRSEGASLAMQMRFQWWMDAIDQVIYGDADNNNSYSHSPVIRSLKHAHQEFDFTRRFIERLIESRRADLDVVQYSTMDDLIRYAEDSVSTMLYLSLETLGVREDAVDEVAYHAGVGIGLVTAIRSIPYNLRVHENLSVPSDVLRTESSRQRDDLILSLLAEEDSPIAPLTEEQKQLWQDAVQEMAAVASWHLSRAQQLQIQVPRNARVAFLPVVPSMLYLSQLQGPAQYNVFDPTLNDPSQRRLRLLLLLSRTWLTGVF</sequence>
<dbReference type="InterPro" id="IPR002060">
    <property type="entry name" value="Squ/phyt_synthse"/>
</dbReference>
<dbReference type="Proteomes" id="UP000198406">
    <property type="component" value="Unassembled WGS sequence"/>
</dbReference>
<keyword evidence="2" id="KW-1185">Reference proteome</keyword>